<proteinExistence type="predicted"/>
<dbReference type="KEGG" id="haxz:M0R88_14955"/>
<evidence type="ECO:0000313" key="2">
    <source>
        <dbReference type="Proteomes" id="UP000830434"/>
    </source>
</evidence>
<dbReference type="EMBL" id="CP096658">
    <property type="protein sequence ID" value="UPV99805.1"/>
    <property type="molecule type" value="Genomic_DNA"/>
</dbReference>
<protein>
    <submittedName>
        <fullName evidence="1">Uncharacterized protein</fullName>
    </submittedName>
</protein>
<dbReference type="AlphaFoldDB" id="A0A8U0IGJ4"/>
<sequence length="211" mass="22648">MADINVYLYPNTSSADYLADAAYTALSDALDDVITYTPGDSLGTYSITTKYDHPNLSDPDRSTFKSNFEDWAWLETSGTGCHLGISTNFNGGLADSGEWDENAFATETEAVVGSSTGDGAHYRNVAIQETFHPFIDSSISSVKSMLGPDNNEHSLGEIDYNADTTPMVTTYYDKGYASNGGCGHSVNPDGKTTAPTNCTCEAFEISFNTRG</sequence>
<dbReference type="RefSeq" id="WP_248654296.1">
    <property type="nucleotide sequence ID" value="NZ_CP096658.1"/>
</dbReference>
<keyword evidence="2" id="KW-1185">Reference proteome</keyword>
<gene>
    <name evidence="1" type="ORF">M0R88_14955</name>
</gene>
<organism evidence="1 2">
    <name type="scientific">Halorussus gelatinilyticus</name>
    <dbReference type="NCBI Taxonomy" id="2937524"/>
    <lineage>
        <taxon>Archaea</taxon>
        <taxon>Methanobacteriati</taxon>
        <taxon>Methanobacteriota</taxon>
        <taxon>Stenosarchaea group</taxon>
        <taxon>Halobacteria</taxon>
        <taxon>Halobacteriales</taxon>
        <taxon>Haladaptataceae</taxon>
        <taxon>Halorussus</taxon>
    </lineage>
</organism>
<accession>A0A8U0IGJ4</accession>
<name>A0A8U0IGJ4_9EURY</name>
<dbReference type="GeneID" id="72191180"/>
<reference evidence="1" key="1">
    <citation type="submission" date="2022-04" db="EMBL/GenBank/DDBJ databases">
        <title>Diverse halophilic archaea isolated from saline environments.</title>
        <authorList>
            <person name="Cui H.-L."/>
        </authorList>
    </citation>
    <scope>NUCLEOTIDE SEQUENCE</scope>
    <source>
        <strain evidence="1">XZYJT40</strain>
    </source>
</reference>
<dbReference type="Proteomes" id="UP000830434">
    <property type="component" value="Chromosome"/>
</dbReference>
<evidence type="ECO:0000313" key="1">
    <source>
        <dbReference type="EMBL" id="UPV99805.1"/>
    </source>
</evidence>